<dbReference type="InterPro" id="IPR025705">
    <property type="entry name" value="Beta_hexosaminidase_sua/sub"/>
</dbReference>
<evidence type="ECO:0000256" key="2">
    <source>
        <dbReference type="ARBA" id="ARBA00022801"/>
    </source>
</evidence>
<accession>A0ABW4D4I9</accession>
<dbReference type="PANTHER" id="PTHR43678:SF1">
    <property type="entry name" value="BETA-N-ACETYLHEXOSAMINIDASE"/>
    <property type="match status" value="1"/>
</dbReference>
<dbReference type="InterPro" id="IPR052764">
    <property type="entry name" value="GH20_Enzymes"/>
</dbReference>
<protein>
    <submittedName>
        <fullName evidence="5">Family 20 glycosylhydrolase</fullName>
    </submittedName>
</protein>
<dbReference type="Proteomes" id="UP001597189">
    <property type="component" value="Unassembled WGS sequence"/>
</dbReference>
<evidence type="ECO:0000256" key="1">
    <source>
        <dbReference type="ARBA" id="ARBA00006285"/>
    </source>
</evidence>
<feature type="chain" id="PRO_5046440333" evidence="3">
    <location>
        <begin position="31"/>
        <end position="361"/>
    </location>
</feature>
<dbReference type="InterPro" id="IPR017853">
    <property type="entry name" value="GH"/>
</dbReference>
<evidence type="ECO:0000256" key="3">
    <source>
        <dbReference type="SAM" id="SignalP"/>
    </source>
</evidence>
<dbReference type="EMBL" id="JBHTOD010000003">
    <property type="protein sequence ID" value="MFD1455048.1"/>
    <property type="molecule type" value="Genomic_DNA"/>
</dbReference>
<evidence type="ECO:0000259" key="4">
    <source>
        <dbReference type="Pfam" id="PF00728"/>
    </source>
</evidence>
<organism evidence="5 6">
    <name type="scientific">Levilactobacillus lanxiensis</name>
    <dbReference type="NCBI Taxonomy" id="2799568"/>
    <lineage>
        <taxon>Bacteria</taxon>
        <taxon>Bacillati</taxon>
        <taxon>Bacillota</taxon>
        <taxon>Bacilli</taxon>
        <taxon>Lactobacillales</taxon>
        <taxon>Lactobacillaceae</taxon>
        <taxon>Levilactobacillus</taxon>
    </lineage>
</organism>
<feature type="domain" description="Glycoside hydrolase family 20 catalytic" evidence="4">
    <location>
        <begin position="42"/>
        <end position="254"/>
    </location>
</feature>
<evidence type="ECO:0000313" key="6">
    <source>
        <dbReference type="Proteomes" id="UP001597189"/>
    </source>
</evidence>
<evidence type="ECO:0000313" key="5">
    <source>
        <dbReference type="EMBL" id="MFD1455048.1"/>
    </source>
</evidence>
<keyword evidence="2" id="KW-0378">Hydrolase</keyword>
<dbReference type="PRINTS" id="PR00738">
    <property type="entry name" value="GLHYDRLASE20"/>
</dbReference>
<sequence>MFKKNRWWLTILLATLSLVLFFNRPAPAQAAVKASTLPTQQGLLLDLGRKPMTASAIKQMIKAAADRKFTYVVLYLSDNEHLSFQSKYLKNKATKTVHSPKTLKQLVSYARSKNVQLVPAVDMPSHSGAILRQLKKSHPKLYRQVKLDSHTLDYTKKQSVTLTNKLYGELTASFKKQPKRDFLLGADEVPGTNKMYKSLITYINQVNKAQNKRGFTTVVWNDSLLKSQLSKLNKNITVNYWSQSGNRATTKELTTRRTQRVSVNDLVKAKRGIVNANSYATYYQFQYIGNAAHDQYFISYLRDSYRPNLFNEISATGLNQDRTYVPGIKTNGTLVSLWGHDAQKVKPAAIVNFIRQLSVPK</sequence>
<keyword evidence="3" id="KW-0732">Signal</keyword>
<keyword evidence="6" id="KW-1185">Reference proteome</keyword>
<proteinExistence type="inferred from homology"/>
<dbReference type="PANTHER" id="PTHR43678">
    <property type="entry name" value="PUTATIVE (AFU_ORTHOLOGUE AFUA_2G00640)-RELATED"/>
    <property type="match status" value="1"/>
</dbReference>
<dbReference type="RefSeq" id="WP_203643948.1">
    <property type="nucleotide sequence ID" value="NZ_BOLN01000003.1"/>
</dbReference>
<feature type="signal peptide" evidence="3">
    <location>
        <begin position="1"/>
        <end position="30"/>
    </location>
</feature>
<dbReference type="InterPro" id="IPR015883">
    <property type="entry name" value="Glyco_hydro_20_cat"/>
</dbReference>
<name>A0ABW4D4I9_9LACO</name>
<dbReference type="Pfam" id="PF00728">
    <property type="entry name" value="Glyco_hydro_20"/>
    <property type="match status" value="1"/>
</dbReference>
<gene>
    <name evidence="5" type="ORF">ACFQ44_05005</name>
</gene>
<dbReference type="SUPFAM" id="SSF51445">
    <property type="entry name" value="(Trans)glycosidases"/>
    <property type="match status" value="1"/>
</dbReference>
<comment type="caution">
    <text evidence="5">The sequence shown here is derived from an EMBL/GenBank/DDBJ whole genome shotgun (WGS) entry which is preliminary data.</text>
</comment>
<dbReference type="Gene3D" id="3.20.20.80">
    <property type="entry name" value="Glycosidases"/>
    <property type="match status" value="1"/>
</dbReference>
<comment type="similarity">
    <text evidence="1">Belongs to the glycosyl hydrolase 20 family.</text>
</comment>
<reference evidence="6" key="1">
    <citation type="journal article" date="2019" name="Int. J. Syst. Evol. Microbiol.">
        <title>The Global Catalogue of Microorganisms (GCM) 10K type strain sequencing project: providing services to taxonomists for standard genome sequencing and annotation.</title>
        <authorList>
            <consortium name="The Broad Institute Genomics Platform"/>
            <consortium name="The Broad Institute Genome Sequencing Center for Infectious Disease"/>
            <person name="Wu L."/>
            <person name="Ma J."/>
        </authorList>
    </citation>
    <scope>NUCLEOTIDE SEQUENCE [LARGE SCALE GENOMIC DNA]</scope>
    <source>
        <strain evidence="6">CCM 8979</strain>
    </source>
</reference>